<dbReference type="PANTHER" id="PTHR30620:SF16">
    <property type="entry name" value="LYSOSOMAL BETA GLUCOSIDASE"/>
    <property type="match status" value="1"/>
</dbReference>
<evidence type="ECO:0000259" key="7">
    <source>
        <dbReference type="SMART" id="SM01217"/>
    </source>
</evidence>
<evidence type="ECO:0000256" key="5">
    <source>
        <dbReference type="ARBA" id="ARBA00022801"/>
    </source>
</evidence>
<evidence type="ECO:0000313" key="8">
    <source>
        <dbReference type="EMBL" id="ARN83701.1"/>
    </source>
</evidence>
<evidence type="ECO:0000256" key="4">
    <source>
        <dbReference type="ARBA" id="ARBA00022729"/>
    </source>
</evidence>
<dbReference type="PANTHER" id="PTHR30620">
    <property type="entry name" value="PERIPLASMIC BETA-GLUCOSIDASE-RELATED"/>
    <property type="match status" value="1"/>
</dbReference>
<dbReference type="KEGG" id="mbry:B1812_15755"/>
<dbReference type="Gene3D" id="3.40.50.1700">
    <property type="entry name" value="Glycoside hydrolase family 3 C-terminal domain"/>
    <property type="match status" value="1"/>
</dbReference>
<keyword evidence="9" id="KW-1185">Reference proteome</keyword>
<dbReference type="Gene3D" id="3.20.20.300">
    <property type="entry name" value="Glycoside hydrolase, family 3, N-terminal domain"/>
    <property type="match status" value="1"/>
</dbReference>
<name>A0A1W6N1S3_9HYPH</name>
<dbReference type="EC" id="3.2.1.21" evidence="3"/>
<proteinExistence type="inferred from homology"/>
<dbReference type="RefSeq" id="WP_085773761.1">
    <property type="nucleotide sequence ID" value="NZ_AP027149.1"/>
</dbReference>
<dbReference type="FunFam" id="3.20.20.300:FF:000005">
    <property type="entry name" value="Periplasmic beta-glucosidase"/>
    <property type="match status" value="1"/>
</dbReference>
<dbReference type="GO" id="GO:0009251">
    <property type="term" value="P:glucan catabolic process"/>
    <property type="evidence" value="ECO:0007669"/>
    <property type="project" value="TreeGrafter"/>
</dbReference>
<evidence type="ECO:0000256" key="1">
    <source>
        <dbReference type="ARBA" id="ARBA00000448"/>
    </source>
</evidence>
<dbReference type="InterPro" id="IPR026891">
    <property type="entry name" value="Fn3-like"/>
</dbReference>
<comment type="similarity">
    <text evidence="2">Belongs to the glycosyl hydrolase 3 family.</text>
</comment>
<dbReference type="SMART" id="SM01217">
    <property type="entry name" value="Fn3_like"/>
    <property type="match status" value="1"/>
</dbReference>
<comment type="catalytic activity">
    <reaction evidence="1">
        <text>Hydrolysis of terminal, non-reducing beta-D-glucosyl residues with release of beta-D-glucose.</text>
        <dbReference type="EC" id="3.2.1.21"/>
    </reaction>
</comment>
<dbReference type="Gene3D" id="2.60.40.10">
    <property type="entry name" value="Immunoglobulins"/>
    <property type="match status" value="1"/>
</dbReference>
<accession>A0A1W6N1S3</accession>
<evidence type="ECO:0000256" key="3">
    <source>
        <dbReference type="ARBA" id="ARBA00012744"/>
    </source>
</evidence>
<keyword evidence="6" id="KW-0326">Glycosidase</keyword>
<gene>
    <name evidence="8" type="ORF">B1812_15755</name>
</gene>
<keyword evidence="5" id="KW-0378">Hydrolase</keyword>
<dbReference type="InterPro" id="IPR036962">
    <property type="entry name" value="Glyco_hydro_3_N_sf"/>
</dbReference>
<dbReference type="Pfam" id="PF01915">
    <property type="entry name" value="Glyco_hydro_3_C"/>
    <property type="match status" value="1"/>
</dbReference>
<evidence type="ECO:0000256" key="2">
    <source>
        <dbReference type="ARBA" id="ARBA00005336"/>
    </source>
</evidence>
<evidence type="ECO:0000313" key="9">
    <source>
        <dbReference type="Proteomes" id="UP000193978"/>
    </source>
</evidence>
<feature type="domain" description="Fibronectin type III-like" evidence="7">
    <location>
        <begin position="627"/>
        <end position="696"/>
    </location>
</feature>
<dbReference type="OrthoDB" id="9781691at2"/>
<dbReference type="AlphaFoldDB" id="A0A1W6N1S3"/>
<dbReference type="Pfam" id="PF14310">
    <property type="entry name" value="Fn3-like"/>
    <property type="match status" value="1"/>
</dbReference>
<dbReference type="InterPro" id="IPR036881">
    <property type="entry name" value="Glyco_hydro_3_C_sf"/>
</dbReference>
<organism evidence="8 9">
    <name type="scientific">Methylocystis bryophila</name>
    <dbReference type="NCBI Taxonomy" id="655015"/>
    <lineage>
        <taxon>Bacteria</taxon>
        <taxon>Pseudomonadati</taxon>
        <taxon>Pseudomonadota</taxon>
        <taxon>Alphaproteobacteria</taxon>
        <taxon>Hyphomicrobiales</taxon>
        <taxon>Methylocystaceae</taxon>
        <taxon>Methylocystis</taxon>
    </lineage>
</organism>
<dbReference type="SUPFAM" id="SSF51445">
    <property type="entry name" value="(Trans)glycosidases"/>
    <property type="match status" value="1"/>
</dbReference>
<dbReference type="InterPro" id="IPR017853">
    <property type="entry name" value="GH"/>
</dbReference>
<dbReference type="Pfam" id="PF00933">
    <property type="entry name" value="Glyco_hydro_3"/>
    <property type="match status" value="1"/>
</dbReference>
<dbReference type="EMBL" id="CP019948">
    <property type="protein sequence ID" value="ARN83701.1"/>
    <property type="molecule type" value="Genomic_DNA"/>
</dbReference>
<protein>
    <recommendedName>
        <fullName evidence="3">beta-glucosidase</fullName>
        <ecNumber evidence="3">3.2.1.21</ecNumber>
    </recommendedName>
</protein>
<dbReference type="InterPro" id="IPR002772">
    <property type="entry name" value="Glyco_hydro_3_C"/>
</dbReference>
<dbReference type="SUPFAM" id="SSF52279">
    <property type="entry name" value="Beta-D-glucan exohydrolase, C-terminal domain"/>
    <property type="match status" value="1"/>
</dbReference>
<sequence length="724" mass="77132">MISIDQLLSEMTLEEKIGQLNLITVDQAVTGSVGSDDMIANIRAGRIGGVFNVWGREKITRLQKLAVEETRLGLPLLFGMDVLHGQQTIFPVPLAEASAFDADLWERTARAAACEAAADGIDLTFAPMLDVARDPRWGRMVESPGEDPRVGAAFAAAKVRGFQSARLSARDAIGATAKHFCAYGAALAGRDYAAADVSDRALHEIYLPPFHAALREGCVAVMAAYPSVAGIPMAANRELLNGYLRQKLGFAGVIMSDYGAVAELIQHGVAGDIVEAAALALTAGVDMDMVSGAYVSALPEALARGLVEERQIDEAARRVLRLKRDLGLLDDPFRRVAVADAPLERFKGLALDAARRSITLLTNSGVLPLSAGVRRIALIGPLADAAGEMQGPWSLAASGESNVSIREGLAAALPDCEIVFSPGVEIEGEDADGIEEACRRCAGADLILLCLGESGRMSGEAASRAAPVLPGRQAALARAVLALGPPVVVVLFSGRPLALPWLFESAQAVVAAWFPGSMAGTAIADILTGRFNPSARLPVTWPREIGQIPIFYAERPSGRPAEPENLFTSKYLDVTNEPQFPFGHGLSYGAVELTHLRASAETFTIERELTLAVEIDATNRGGRAIEAPLFLFIHDVVASVARPLIELKTWRKARLEAGETQTIVFSLSLEDFSFPGPRLTPCCEPGVFEILVGESADRRRLLSIFVQAKQPDAPRSTSGFSEGE</sequence>
<keyword evidence="4" id="KW-0732">Signal</keyword>
<dbReference type="STRING" id="655015.B1812_15755"/>
<dbReference type="GO" id="GO:0008422">
    <property type="term" value="F:beta-glucosidase activity"/>
    <property type="evidence" value="ECO:0007669"/>
    <property type="project" value="UniProtKB-EC"/>
</dbReference>
<dbReference type="InterPro" id="IPR051915">
    <property type="entry name" value="Cellulose_Degrad_GH3"/>
</dbReference>
<reference evidence="8 9" key="1">
    <citation type="submission" date="2017-02" db="EMBL/GenBank/DDBJ databases">
        <authorList>
            <person name="Peterson S.W."/>
        </authorList>
    </citation>
    <scope>NUCLEOTIDE SEQUENCE [LARGE SCALE GENOMIC DNA]</scope>
    <source>
        <strain evidence="8 9">S285</strain>
    </source>
</reference>
<dbReference type="InterPro" id="IPR013783">
    <property type="entry name" value="Ig-like_fold"/>
</dbReference>
<evidence type="ECO:0000256" key="6">
    <source>
        <dbReference type="ARBA" id="ARBA00023295"/>
    </source>
</evidence>
<dbReference type="Proteomes" id="UP000193978">
    <property type="component" value="Chromosome"/>
</dbReference>
<dbReference type="InterPro" id="IPR001764">
    <property type="entry name" value="Glyco_hydro_3_N"/>
</dbReference>
<dbReference type="PRINTS" id="PR00133">
    <property type="entry name" value="GLHYDRLASE3"/>
</dbReference>